<dbReference type="GO" id="GO:0000156">
    <property type="term" value="F:phosphorelay response regulator activity"/>
    <property type="evidence" value="ECO:0007669"/>
    <property type="project" value="TreeGrafter"/>
</dbReference>
<dbReference type="Proteomes" id="UP000198856">
    <property type="component" value="Unassembled WGS sequence"/>
</dbReference>
<dbReference type="Pfam" id="PF02518">
    <property type="entry name" value="HATPase_c"/>
    <property type="match status" value="1"/>
</dbReference>
<evidence type="ECO:0000256" key="3">
    <source>
        <dbReference type="ARBA" id="ARBA00012438"/>
    </source>
</evidence>
<evidence type="ECO:0000313" key="16">
    <source>
        <dbReference type="EMBL" id="SDJ78932.1"/>
    </source>
</evidence>
<proteinExistence type="predicted"/>
<dbReference type="SMART" id="SM00091">
    <property type="entry name" value="PAS"/>
    <property type="match status" value="1"/>
</dbReference>
<dbReference type="Pfam" id="PF13426">
    <property type="entry name" value="PAS_9"/>
    <property type="match status" value="1"/>
</dbReference>
<evidence type="ECO:0000256" key="1">
    <source>
        <dbReference type="ARBA" id="ARBA00000085"/>
    </source>
</evidence>
<keyword evidence="9" id="KW-0067">ATP-binding</keyword>
<sequence length="375" mass="41235">MADENTPQISDDEREELQLLSRTELEQQIQRRTAELENLTDAMADILIKLDETGEISMVNGAVETILGYETATVEGKPLDFLLTTPPENHQSLVQSGADFINHLVDDGRVTDAEVYFSTREGDVVPMSLSASTLKDDQITTGIVCVAKDITERKEAEQRAEFLHSLLRHDLGNHLQVARGFLEALEGSDLSDTPQQHVEYALSGVEDAVELIDDVQTLNKIGREKSVQPVALDRPIREALDRHNALQERQEFDVITDLGDLTVMGGTLLTELFANLVENAFVHSNGSTVRLDVTATDEHVTVHVDDDGDGIPSEKREGIFERGVSHGSESGSGLGMYLVRELVDTYDGSIEVADSPLGGTRFVVTLQRATQQERG</sequence>
<dbReference type="EC" id="2.7.13.3" evidence="3"/>
<dbReference type="PRINTS" id="PR00344">
    <property type="entry name" value="BCTRLSENSOR"/>
</dbReference>
<keyword evidence="6" id="KW-0812">Transmembrane</keyword>
<dbReference type="PANTHER" id="PTHR42878:SF7">
    <property type="entry name" value="SENSOR HISTIDINE KINASE GLRK"/>
    <property type="match status" value="1"/>
</dbReference>
<dbReference type="InterPro" id="IPR005467">
    <property type="entry name" value="His_kinase_dom"/>
</dbReference>
<dbReference type="InterPro" id="IPR036890">
    <property type="entry name" value="HATPase_C_sf"/>
</dbReference>
<dbReference type="InterPro" id="IPR000700">
    <property type="entry name" value="PAS-assoc_C"/>
</dbReference>
<evidence type="ECO:0000256" key="12">
    <source>
        <dbReference type="ARBA" id="ARBA00023136"/>
    </source>
</evidence>
<dbReference type="InterPro" id="IPR035965">
    <property type="entry name" value="PAS-like_dom_sf"/>
</dbReference>
<evidence type="ECO:0000256" key="4">
    <source>
        <dbReference type="ARBA" id="ARBA00022553"/>
    </source>
</evidence>
<dbReference type="InterPro" id="IPR000014">
    <property type="entry name" value="PAS"/>
</dbReference>
<keyword evidence="8" id="KW-0418">Kinase</keyword>
<dbReference type="CDD" id="cd00075">
    <property type="entry name" value="HATPase"/>
    <property type="match status" value="1"/>
</dbReference>
<dbReference type="GO" id="GO:0016020">
    <property type="term" value="C:membrane"/>
    <property type="evidence" value="ECO:0007669"/>
    <property type="project" value="UniProtKB-SubCell"/>
</dbReference>
<keyword evidence="12" id="KW-0472">Membrane</keyword>
<keyword evidence="11" id="KW-0902">Two-component regulatory system</keyword>
<dbReference type="InterPro" id="IPR003594">
    <property type="entry name" value="HATPase_dom"/>
</dbReference>
<dbReference type="InterPro" id="IPR050351">
    <property type="entry name" value="BphY/WalK/GraS-like"/>
</dbReference>
<keyword evidence="4" id="KW-0597">Phosphoprotein</keyword>
<dbReference type="GO" id="GO:0005524">
    <property type="term" value="F:ATP binding"/>
    <property type="evidence" value="ECO:0007669"/>
    <property type="project" value="UniProtKB-KW"/>
</dbReference>
<dbReference type="NCBIfam" id="TIGR00229">
    <property type="entry name" value="sensory_box"/>
    <property type="match status" value="1"/>
</dbReference>
<dbReference type="InterPro" id="IPR004358">
    <property type="entry name" value="Sig_transdc_His_kin-like_C"/>
</dbReference>
<evidence type="ECO:0000256" key="8">
    <source>
        <dbReference type="ARBA" id="ARBA00022777"/>
    </source>
</evidence>
<dbReference type="SUPFAM" id="SSF55874">
    <property type="entry name" value="ATPase domain of HSP90 chaperone/DNA topoisomerase II/histidine kinase"/>
    <property type="match status" value="1"/>
</dbReference>
<dbReference type="GO" id="GO:0030295">
    <property type="term" value="F:protein kinase activator activity"/>
    <property type="evidence" value="ECO:0007669"/>
    <property type="project" value="TreeGrafter"/>
</dbReference>
<dbReference type="SMART" id="SM00388">
    <property type="entry name" value="HisKA"/>
    <property type="match status" value="1"/>
</dbReference>
<gene>
    <name evidence="16" type="ORF">SAMN05216226_10983</name>
</gene>
<dbReference type="SMART" id="SM00387">
    <property type="entry name" value="HATPase_c"/>
    <property type="match status" value="1"/>
</dbReference>
<keyword evidence="10" id="KW-1133">Transmembrane helix</keyword>
<dbReference type="PROSITE" id="PS50113">
    <property type="entry name" value="PAC"/>
    <property type="match status" value="1"/>
</dbReference>
<dbReference type="Gene3D" id="3.30.450.20">
    <property type="entry name" value="PAS domain"/>
    <property type="match status" value="1"/>
</dbReference>
<evidence type="ECO:0000313" key="17">
    <source>
        <dbReference type="Proteomes" id="UP000198856"/>
    </source>
</evidence>
<feature type="domain" description="Histidine kinase" evidence="13">
    <location>
        <begin position="166"/>
        <end position="370"/>
    </location>
</feature>
<evidence type="ECO:0000256" key="7">
    <source>
        <dbReference type="ARBA" id="ARBA00022741"/>
    </source>
</evidence>
<keyword evidence="17" id="KW-1185">Reference proteome</keyword>
<dbReference type="SUPFAM" id="SSF55785">
    <property type="entry name" value="PYP-like sensor domain (PAS domain)"/>
    <property type="match status" value="1"/>
</dbReference>
<dbReference type="InterPro" id="IPR003661">
    <property type="entry name" value="HisK_dim/P_dom"/>
</dbReference>
<evidence type="ECO:0000256" key="11">
    <source>
        <dbReference type="ARBA" id="ARBA00023012"/>
    </source>
</evidence>
<evidence type="ECO:0000256" key="2">
    <source>
        <dbReference type="ARBA" id="ARBA00004141"/>
    </source>
</evidence>
<dbReference type="Pfam" id="PF00512">
    <property type="entry name" value="HisKA"/>
    <property type="match status" value="1"/>
</dbReference>
<evidence type="ECO:0000259" key="15">
    <source>
        <dbReference type="PROSITE" id="PS50113"/>
    </source>
</evidence>
<dbReference type="GO" id="GO:0000155">
    <property type="term" value="F:phosphorelay sensor kinase activity"/>
    <property type="evidence" value="ECO:0007669"/>
    <property type="project" value="InterPro"/>
</dbReference>
<dbReference type="SUPFAM" id="SSF47384">
    <property type="entry name" value="Homodimeric domain of signal transducing histidine kinase"/>
    <property type="match status" value="1"/>
</dbReference>
<dbReference type="RefSeq" id="WP_092702709.1">
    <property type="nucleotide sequence ID" value="NZ_FNFC01000009.1"/>
</dbReference>
<dbReference type="OrthoDB" id="8127at2157"/>
<keyword evidence="5" id="KW-0808">Transferase</keyword>
<evidence type="ECO:0000256" key="5">
    <source>
        <dbReference type="ARBA" id="ARBA00022679"/>
    </source>
</evidence>
<evidence type="ECO:0000256" key="10">
    <source>
        <dbReference type="ARBA" id="ARBA00022989"/>
    </source>
</evidence>
<accession>A0A1G8WKP5</accession>
<comment type="catalytic activity">
    <reaction evidence="1">
        <text>ATP + protein L-histidine = ADP + protein N-phospho-L-histidine.</text>
        <dbReference type="EC" id="2.7.13.3"/>
    </reaction>
</comment>
<organism evidence="16 17">
    <name type="scientific">Halovenus aranensis</name>
    <dbReference type="NCBI Taxonomy" id="890420"/>
    <lineage>
        <taxon>Archaea</taxon>
        <taxon>Methanobacteriati</taxon>
        <taxon>Methanobacteriota</taxon>
        <taxon>Stenosarchaea group</taxon>
        <taxon>Halobacteria</taxon>
        <taxon>Halobacteriales</taxon>
        <taxon>Haloarculaceae</taxon>
        <taxon>Halovenus</taxon>
    </lineage>
</organism>
<feature type="domain" description="PAC" evidence="15">
    <location>
        <begin position="111"/>
        <end position="162"/>
    </location>
</feature>
<name>A0A1G8WKP5_9EURY</name>
<evidence type="ECO:0000259" key="14">
    <source>
        <dbReference type="PROSITE" id="PS50112"/>
    </source>
</evidence>
<evidence type="ECO:0000256" key="6">
    <source>
        <dbReference type="ARBA" id="ARBA00022692"/>
    </source>
</evidence>
<keyword evidence="7" id="KW-0547">Nucleotide-binding</keyword>
<dbReference type="GO" id="GO:0007234">
    <property type="term" value="P:osmosensory signaling via phosphorelay pathway"/>
    <property type="evidence" value="ECO:0007669"/>
    <property type="project" value="TreeGrafter"/>
</dbReference>
<comment type="subcellular location">
    <subcellularLocation>
        <location evidence="2">Membrane</location>
        <topology evidence="2">Multi-pass membrane protein</topology>
    </subcellularLocation>
</comment>
<dbReference type="STRING" id="890420.SAMN05216226_10983"/>
<dbReference type="CDD" id="cd00130">
    <property type="entry name" value="PAS"/>
    <property type="match status" value="1"/>
</dbReference>
<dbReference type="EMBL" id="FNFC01000009">
    <property type="protein sequence ID" value="SDJ78932.1"/>
    <property type="molecule type" value="Genomic_DNA"/>
</dbReference>
<dbReference type="PROSITE" id="PS50112">
    <property type="entry name" value="PAS"/>
    <property type="match status" value="1"/>
</dbReference>
<reference evidence="16 17" key="1">
    <citation type="submission" date="2016-10" db="EMBL/GenBank/DDBJ databases">
        <authorList>
            <person name="de Groot N.N."/>
        </authorList>
    </citation>
    <scope>NUCLEOTIDE SEQUENCE [LARGE SCALE GENOMIC DNA]</scope>
    <source>
        <strain evidence="16 17">IBRC-M10015</strain>
    </source>
</reference>
<evidence type="ECO:0000256" key="9">
    <source>
        <dbReference type="ARBA" id="ARBA00022840"/>
    </source>
</evidence>
<protein>
    <recommendedName>
        <fullName evidence="3">histidine kinase</fullName>
        <ecNumber evidence="3">2.7.13.3</ecNumber>
    </recommendedName>
</protein>
<evidence type="ECO:0000259" key="13">
    <source>
        <dbReference type="PROSITE" id="PS50109"/>
    </source>
</evidence>
<dbReference type="PROSITE" id="PS50109">
    <property type="entry name" value="HIS_KIN"/>
    <property type="match status" value="1"/>
</dbReference>
<feature type="domain" description="PAS" evidence="14">
    <location>
        <begin position="32"/>
        <end position="108"/>
    </location>
</feature>
<dbReference type="PANTHER" id="PTHR42878">
    <property type="entry name" value="TWO-COMPONENT HISTIDINE KINASE"/>
    <property type="match status" value="1"/>
</dbReference>
<dbReference type="AlphaFoldDB" id="A0A1G8WKP5"/>
<dbReference type="InterPro" id="IPR036097">
    <property type="entry name" value="HisK_dim/P_sf"/>
</dbReference>
<dbReference type="Gene3D" id="3.30.565.10">
    <property type="entry name" value="Histidine kinase-like ATPase, C-terminal domain"/>
    <property type="match status" value="1"/>
</dbReference>